<sequence length="107" mass="12285">RPEFALAQDWIKNSVDLKKVCSSMNNLKTQIDHIDTDNFPDEILKKLEILQGNLQDTSNCMCATYKVKVELKITPLNLNPLIVRSLQDKGYNISKVVRNLLKELNNK</sequence>
<feature type="non-terminal residue" evidence="1">
    <location>
        <position position="1"/>
    </location>
</feature>
<accession>X1N8L6</accession>
<reference evidence="1" key="1">
    <citation type="journal article" date="2014" name="Front. Microbiol.">
        <title>High frequency of phylogenetically diverse reductive dehalogenase-homologous genes in deep subseafloor sedimentary metagenomes.</title>
        <authorList>
            <person name="Kawai M."/>
            <person name="Futagami T."/>
            <person name="Toyoda A."/>
            <person name="Takaki Y."/>
            <person name="Nishi S."/>
            <person name="Hori S."/>
            <person name="Arai W."/>
            <person name="Tsubouchi T."/>
            <person name="Morono Y."/>
            <person name="Uchiyama I."/>
            <person name="Ito T."/>
            <person name="Fujiyama A."/>
            <person name="Inagaki F."/>
            <person name="Takami H."/>
        </authorList>
    </citation>
    <scope>NUCLEOTIDE SEQUENCE</scope>
    <source>
        <strain evidence="1">Expedition CK06-06</strain>
    </source>
</reference>
<evidence type="ECO:0000313" key="1">
    <source>
        <dbReference type="EMBL" id="GAI14954.1"/>
    </source>
</evidence>
<dbReference type="EMBL" id="BARV01006596">
    <property type="protein sequence ID" value="GAI14954.1"/>
    <property type="molecule type" value="Genomic_DNA"/>
</dbReference>
<organism evidence="1">
    <name type="scientific">marine sediment metagenome</name>
    <dbReference type="NCBI Taxonomy" id="412755"/>
    <lineage>
        <taxon>unclassified sequences</taxon>
        <taxon>metagenomes</taxon>
        <taxon>ecological metagenomes</taxon>
    </lineage>
</organism>
<gene>
    <name evidence="1" type="ORF">S06H3_13505</name>
</gene>
<dbReference type="AlphaFoldDB" id="X1N8L6"/>
<comment type="caution">
    <text evidence="1">The sequence shown here is derived from an EMBL/GenBank/DDBJ whole genome shotgun (WGS) entry which is preliminary data.</text>
</comment>
<name>X1N8L6_9ZZZZ</name>
<proteinExistence type="predicted"/>
<protein>
    <submittedName>
        <fullName evidence="1">Uncharacterized protein</fullName>
    </submittedName>
</protein>